<evidence type="ECO:0000256" key="2">
    <source>
        <dbReference type="ARBA" id="ARBA00022448"/>
    </source>
</evidence>
<dbReference type="InterPro" id="IPR051393">
    <property type="entry name" value="ABC_transporter_permease"/>
</dbReference>
<dbReference type="SUPFAM" id="SSF161098">
    <property type="entry name" value="MetI-like"/>
    <property type="match status" value="1"/>
</dbReference>
<accession>A0ABW0K8R2</accession>
<keyword evidence="6 7" id="KW-0472">Membrane</keyword>
<organism evidence="9 10">
    <name type="scientific">Paenibacillus aestuarii</name>
    <dbReference type="NCBI Taxonomy" id="516965"/>
    <lineage>
        <taxon>Bacteria</taxon>
        <taxon>Bacillati</taxon>
        <taxon>Bacillota</taxon>
        <taxon>Bacilli</taxon>
        <taxon>Bacillales</taxon>
        <taxon>Paenibacillaceae</taxon>
        <taxon>Paenibacillus</taxon>
    </lineage>
</organism>
<dbReference type="InterPro" id="IPR000515">
    <property type="entry name" value="MetI-like"/>
</dbReference>
<evidence type="ECO:0000256" key="1">
    <source>
        <dbReference type="ARBA" id="ARBA00004651"/>
    </source>
</evidence>
<dbReference type="EMBL" id="JBHSMJ010000017">
    <property type="protein sequence ID" value="MFC5449087.1"/>
    <property type="molecule type" value="Genomic_DNA"/>
</dbReference>
<feature type="transmembrane region" description="Helical" evidence="7">
    <location>
        <begin position="216"/>
        <end position="236"/>
    </location>
</feature>
<feature type="transmembrane region" description="Helical" evidence="7">
    <location>
        <begin position="115"/>
        <end position="135"/>
    </location>
</feature>
<dbReference type="Pfam" id="PF00528">
    <property type="entry name" value="BPD_transp_1"/>
    <property type="match status" value="1"/>
</dbReference>
<feature type="transmembrane region" description="Helical" evidence="7">
    <location>
        <begin position="268"/>
        <end position="290"/>
    </location>
</feature>
<evidence type="ECO:0000256" key="4">
    <source>
        <dbReference type="ARBA" id="ARBA00022692"/>
    </source>
</evidence>
<comment type="similarity">
    <text evidence="7">Belongs to the binding-protein-dependent transport system permease family.</text>
</comment>
<dbReference type="CDD" id="cd06261">
    <property type="entry name" value="TM_PBP2"/>
    <property type="match status" value="1"/>
</dbReference>
<keyword evidence="3" id="KW-1003">Cell membrane</keyword>
<evidence type="ECO:0000256" key="7">
    <source>
        <dbReference type="RuleBase" id="RU363032"/>
    </source>
</evidence>
<keyword evidence="4 7" id="KW-0812">Transmembrane</keyword>
<evidence type="ECO:0000256" key="6">
    <source>
        <dbReference type="ARBA" id="ARBA00023136"/>
    </source>
</evidence>
<keyword evidence="5 7" id="KW-1133">Transmembrane helix</keyword>
<dbReference type="Proteomes" id="UP001596044">
    <property type="component" value="Unassembled WGS sequence"/>
</dbReference>
<feature type="domain" description="ABC transmembrane type-1" evidence="8">
    <location>
        <begin position="78"/>
        <end position="289"/>
    </location>
</feature>
<evidence type="ECO:0000259" key="8">
    <source>
        <dbReference type="PROSITE" id="PS50928"/>
    </source>
</evidence>
<keyword evidence="10" id="KW-1185">Reference proteome</keyword>
<dbReference type="RefSeq" id="WP_377524667.1">
    <property type="nucleotide sequence ID" value="NZ_JBHSMJ010000017.1"/>
</dbReference>
<feature type="transmembrane region" description="Helical" evidence="7">
    <location>
        <begin position="83"/>
        <end position="103"/>
    </location>
</feature>
<evidence type="ECO:0000256" key="3">
    <source>
        <dbReference type="ARBA" id="ARBA00022475"/>
    </source>
</evidence>
<evidence type="ECO:0000256" key="5">
    <source>
        <dbReference type="ARBA" id="ARBA00022989"/>
    </source>
</evidence>
<protein>
    <submittedName>
        <fullName evidence="9">Carbohydrate ABC transporter permease</fullName>
    </submittedName>
</protein>
<reference evidence="10" key="1">
    <citation type="journal article" date="2019" name="Int. J. Syst. Evol. Microbiol.">
        <title>The Global Catalogue of Microorganisms (GCM) 10K type strain sequencing project: providing services to taxonomists for standard genome sequencing and annotation.</title>
        <authorList>
            <consortium name="The Broad Institute Genomics Platform"/>
            <consortium name="The Broad Institute Genome Sequencing Center for Infectious Disease"/>
            <person name="Wu L."/>
            <person name="Ma J."/>
        </authorList>
    </citation>
    <scope>NUCLEOTIDE SEQUENCE [LARGE SCALE GENOMIC DNA]</scope>
    <source>
        <strain evidence="10">KACC 11904</strain>
    </source>
</reference>
<comment type="caution">
    <text evidence="9">The sequence shown here is derived from an EMBL/GenBank/DDBJ whole genome shotgun (WGS) entry which is preliminary data.</text>
</comment>
<evidence type="ECO:0000313" key="9">
    <source>
        <dbReference type="EMBL" id="MFC5449087.1"/>
    </source>
</evidence>
<feature type="transmembrane region" description="Helical" evidence="7">
    <location>
        <begin position="21"/>
        <end position="45"/>
    </location>
</feature>
<feature type="transmembrane region" description="Helical" evidence="7">
    <location>
        <begin position="164"/>
        <end position="187"/>
    </location>
</feature>
<name>A0ABW0K8R2_9BACL</name>
<dbReference type="Gene3D" id="1.10.3720.10">
    <property type="entry name" value="MetI-like"/>
    <property type="match status" value="1"/>
</dbReference>
<dbReference type="PANTHER" id="PTHR30193:SF37">
    <property type="entry name" value="INNER MEMBRANE ABC TRANSPORTER PERMEASE PROTEIN YCJO"/>
    <property type="match status" value="1"/>
</dbReference>
<evidence type="ECO:0000313" key="10">
    <source>
        <dbReference type="Proteomes" id="UP001596044"/>
    </source>
</evidence>
<gene>
    <name evidence="9" type="ORF">ACFPOG_12515</name>
</gene>
<proteinExistence type="inferred from homology"/>
<sequence length="305" mass="34588">MRTVIPMKTSGLARMERNWGILFALPAILGFLLFSLGPIVASLYFSLTNWQIGSNVAFVGIDNYKEIFASDPFFKKSAFVTTYYALGSVPLVLILAFFVAMLLNQNIKGLSWFRTIYYLPVVVPSVASSMLWLWLYNPDFGLFNLALRQFGLPTSMWIYDEATVIPSIIIMSTWGIGNGMIIFLAGLKGIPTHLYEAVEVDGGNAFRKLIHVTVPLMTPTIFFNLIMSLIGAFQVFNQAYIMTEGGPNDSSLFYVYYLYRTAFTETKIGYASALAWILFFVVMILTFIVFKTSRKWVYYEGDQRR</sequence>
<dbReference type="PROSITE" id="PS50928">
    <property type="entry name" value="ABC_TM1"/>
    <property type="match status" value="1"/>
</dbReference>
<dbReference type="InterPro" id="IPR035906">
    <property type="entry name" value="MetI-like_sf"/>
</dbReference>
<dbReference type="PANTHER" id="PTHR30193">
    <property type="entry name" value="ABC TRANSPORTER PERMEASE PROTEIN"/>
    <property type="match status" value="1"/>
</dbReference>
<keyword evidence="2 7" id="KW-0813">Transport</keyword>
<comment type="subcellular location">
    <subcellularLocation>
        <location evidence="1 7">Cell membrane</location>
        <topology evidence="1 7">Multi-pass membrane protein</topology>
    </subcellularLocation>
</comment>